<accession>A0A0A1GV54</accession>
<name>A0A0A1GV54_9LACO</name>
<dbReference type="Proteomes" id="UP000031620">
    <property type="component" value="Chromosome"/>
</dbReference>
<dbReference type="RefSeq" id="WP_041092131.1">
    <property type="nucleotide sequence ID" value="NZ_AP014680.1"/>
</dbReference>
<dbReference type="HOGENOM" id="CLU_2093770_0_0_9"/>
<evidence type="ECO:0000259" key="2">
    <source>
        <dbReference type="PROSITE" id="PS50968"/>
    </source>
</evidence>
<feature type="domain" description="Lipoyl-binding" evidence="2">
    <location>
        <begin position="36"/>
        <end position="116"/>
    </location>
</feature>
<dbReference type="InterPro" id="IPR033753">
    <property type="entry name" value="GCV_H/Fam206"/>
</dbReference>
<dbReference type="InterPro" id="IPR011053">
    <property type="entry name" value="Single_hybrid_motif"/>
</dbReference>
<organism evidence="3 4">
    <name type="scientific">Paucilactobacillus hokkaidonensis JCM 18461</name>
    <dbReference type="NCBI Taxonomy" id="1291742"/>
    <lineage>
        <taxon>Bacteria</taxon>
        <taxon>Bacillati</taxon>
        <taxon>Bacillota</taxon>
        <taxon>Bacilli</taxon>
        <taxon>Lactobacillales</taxon>
        <taxon>Lactobacillaceae</taxon>
        <taxon>Paucilactobacillus</taxon>
    </lineage>
</organism>
<reference evidence="3 4" key="1">
    <citation type="submission" date="2014-11" db="EMBL/GenBank/DDBJ databases">
        <title>Complete genome sequence and analysis of Lactobacillus hokkaidonensis LOOC260T.</title>
        <authorList>
            <person name="Tanizawa Y."/>
            <person name="Tohno M."/>
            <person name="Kaminuma E."/>
            <person name="Nakamura Y."/>
            <person name="Arita M."/>
        </authorList>
    </citation>
    <scope>NUCLEOTIDE SEQUENCE [LARGE SCALE GENOMIC DNA]</scope>
    <source>
        <strain evidence="3 4">LOOC260</strain>
    </source>
</reference>
<proteinExistence type="predicted"/>
<dbReference type="Gene3D" id="2.40.50.100">
    <property type="match status" value="1"/>
</dbReference>
<dbReference type="KEGG" id="lho:LOOC260_101240"/>
<dbReference type="InterPro" id="IPR000089">
    <property type="entry name" value="Biotin_lipoyl"/>
</dbReference>
<dbReference type="EMBL" id="AP014680">
    <property type="protein sequence ID" value="BAP84703.1"/>
    <property type="molecule type" value="Genomic_DNA"/>
</dbReference>
<gene>
    <name evidence="3" type="ORF">LOOC260_101240</name>
</gene>
<dbReference type="PROSITE" id="PS50968">
    <property type="entry name" value="BIOTINYL_LIPOYL"/>
    <property type="match status" value="1"/>
</dbReference>
<dbReference type="AlphaFoldDB" id="A0A0A1GV54"/>
<dbReference type="InterPro" id="IPR003016">
    <property type="entry name" value="2-oxoA_DH_lipoyl-BS"/>
</dbReference>
<dbReference type="STRING" id="1291742.LOOC260_101240"/>
<dbReference type="Pfam" id="PF01597">
    <property type="entry name" value="GCV_H"/>
    <property type="match status" value="1"/>
</dbReference>
<evidence type="ECO:0000313" key="4">
    <source>
        <dbReference type="Proteomes" id="UP000031620"/>
    </source>
</evidence>
<protein>
    <recommendedName>
        <fullName evidence="2">Lipoyl-binding domain-containing protein</fullName>
    </recommendedName>
</protein>
<dbReference type="PROSITE" id="PS00189">
    <property type="entry name" value="LIPOYL"/>
    <property type="match status" value="1"/>
</dbReference>
<sequence length="118" mass="13158">MNQLKKILQQFLAIFNHHSSETYQQNGLQITEKNGLFEVGLTNQILEEVGEISFIKSPDLNDQINQGDQLLDVEGGKVVETFPAPTNGKIVALNSAIIDHPNNLSEQSQQWLVTIKSN</sequence>
<evidence type="ECO:0000313" key="3">
    <source>
        <dbReference type="EMBL" id="BAP84703.1"/>
    </source>
</evidence>
<evidence type="ECO:0000256" key="1">
    <source>
        <dbReference type="ARBA" id="ARBA00022823"/>
    </source>
</evidence>
<dbReference type="SUPFAM" id="SSF51230">
    <property type="entry name" value="Single hybrid motif"/>
    <property type="match status" value="1"/>
</dbReference>
<keyword evidence="1" id="KW-0450">Lipoyl</keyword>